<gene>
    <name evidence="2" type="ORF">GCM10009535_50430</name>
</gene>
<dbReference type="Proteomes" id="UP001500724">
    <property type="component" value="Unassembled WGS sequence"/>
</dbReference>
<proteinExistence type="predicted"/>
<organism evidence="2 3">
    <name type="scientific">Streptomyces thermocarboxydovorans</name>
    <dbReference type="NCBI Taxonomy" id="59298"/>
    <lineage>
        <taxon>Bacteria</taxon>
        <taxon>Bacillati</taxon>
        <taxon>Actinomycetota</taxon>
        <taxon>Actinomycetes</taxon>
        <taxon>Kitasatosporales</taxon>
        <taxon>Streptomycetaceae</taxon>
        <taxon>Streptomyces</taxon>
    </lineage>
</organism>
<comment type="caution">
    <text evidence="2">The sequence shown here is derived from an EMBL/GenBank/DDBJ whole genome shotgun (WGS) entry which is preliminary data.</text>
</comment>
<sequence>MTTYTVSNGSILPETSAWRITYAEIAALAQVKRPVPTTWARRHPDFPAPVTHEDGRPLFDARTVVDWLISTGRGNTDPRRLRSELALHTLAAWSTPALPAPVLIAALTSLVCLHQQLDAPVSDGRPWQTVLDRAADLDPDDRFLLSELRALPDPDRTGPALAALADELIDAAYNPAEAFDWILQARHRLGSRDLAADEPAPAVVRALTALSGVDTLDEGAVIAVPHARTGDLLAALHDRAAEDSAHSYLAADPDPARVRLVRRRMLVRGVYEFRLDVVEGEELTADEWGYPTLLVCALPYEAAETRDAKAVLEQVAALTDYLDTGASAVVLGPADVLTGPLARHSDADRLRRSFLKPGLLKAAISLPDGAYPYRPGYRTAVWVLARVPEAERTGLVLLADYSAQPLTEPVLDKLAEDIAIWRTSGWKRDRRHEPRHAAIVPSAHLDAQPGAAFTPQHRTPDSRHIRTVVERPEVISELERRLIELQERSHTAELRLPAQAELRPENQPVRRTTVACLLRTRRLRRRPGHRFAPEHLTPDGHYTVLTPEEILGTARIGGRRIDRGVFLTTYGHAQFTEPGDLVVTAHPHFGVYVDTEGLSLVAAPARILRVHPDADPPVRPRVLAALLRAAAADHARTSGAVRASRRIEDLVIPDLSRAEADLYEAVLAEIENRAALLREQTAALDDLTRVLAAGMTDGTLTIKQLPHTVTDTDTH</sequence>
<keyword evidence="1" id="KW-0175">Coiled coil</keyword>
<reference evidence="3" key="1">
    <citation type="journal article" date="2019" name="Int. J. Syst. Evol. Microbiol.">
        <title>The Global Catalogue of Microorganisms (GCM) 10K type strain sequencing project: providing services to taxonomists for standard genome sequencing and annotation.</title>
        <authorList>
            <consortium name="The Broad Institute Genomics Platform"/>
            <consortium name="The Broad Institute Genome Sequencing Center for Infectious Disease"/>
            <person name="Wu L."/>
            <person name="Ma J."/>
        </authorList>
    </citation>
    <scope>NUCLEOTIDE SEQUENCE [LARGE SCALE GENOMIC DNA]</scope>
    <source>
        <strain evidence="3">JCM 10367</strain>
    </source>
</reference>
<dbReference type="InterPro" id="IPR029063">
    <property type="entry name" value="SAM-dependent_MTases_sf"/>
</dbReference>
<accession>A0ABP3SXS8</accession>
<evidence type="ECO:0000313" key="3">
    <source>
        <dbReference type="Proteomes" id="UP001500724"/>
    </source>
</evidence>
<feature type="coiled-coil region" evidence="1">
    <location>
        <begin position="660"/>
        <end position="687"/>
    </location>
</feature>
<dbReference type="Gene3D" id="3.40.50.150">
    <property type="entry name" value="Vaccinia Virus protein VP39"/>
    <property type="match status" value="1"/>
</dbReference>
<dbReference type="RefSeq" id="WP_344005998.1">
    <property type="nucleotide sequence ID" value="NZ_BAAAGU010000062.1"/>
</dbReference>
<dbReference type="SUPFAM" id="SSF53335">
    <property type="entry name" value="S-adenosyl-L-methionine-dependent methyltransferases"/>
    <property type="match status" value="1"/>
</dbReference>
<evidence type="ECO:0000313" key="2">
    <source>
        <dbReference type="EMBL" id="GAA0664623.1"/>
    </source>
</evidence>
<keyword evidence="3" id="KW-1185">Reference proteome</keyword>
<protein>
    <recommendedName>
        <fullName evidence="4">DNA methylase adenine-specific domain-containing protein</fullName>
    </recommendedName>
</protein>
<evidence type="ECO:0000256" key="1">
    <source>
        <dbReference type="SAM" id="Coils"/>
    </source>
</evidence>
<name>A0ABP3SXS8_9ACTN</name>
<dbReference type="EMBL" id="BAAAGU010000062">
    <property type="protein sequence ID" value="GAA0664623.1"/>
    <property type="molecule type" value="Genomic_DNA"/>
</dbReference>
<evidence type="ECO:0008006" key="4">
    <source>
        <dbReference type="Google" id="ProtNLM"/>
    </source>
</evidence>